<proteinExistence type="predicted"/>
<dbReference type="PROSITE" id="PS52052">
    <property type="entry name" value="PEHE"/>
    <property type="match status" value="1"/>
</dbReference>
<accession>A0A6P4YAE1</accession>
<feature type="domain" description="PEHE" evidence="2">
    <location>
        <begin position="136"/>
        <end position="257"/>
    </location>
</feature>
<evidence type="ECO:0000313" key="3">
    <source>
        <dbReference type="Proteomes" id="UP000515135"/>
    </source>
</evidence>
<evidence type="ECO:0000256" key="1">
    <source>
        <dbReference type="SAM" id="MobiDB-lite"/>
    </source>
</evidence>
<dbReference type="RefSeq" id="XP_019613751.1">
    <property type="nucleotide sequence ID" value="XM_019758192.1"/>
</dbReference>
<dbReference type="InterPro" id="IPR026711">
    <property type="entry name" value="Msl-1"/>
</dbReference>
<organism evidence="3 4">
    <name type="scientific">Branchiostoma belcheri</name>
    <name type="common">Amphioxus</name>
    <dbReference type="NCBI Taxonomy" id="7741"/>
    <lineage>
        <taxon>Eukaryota</taxon>
        <taxon>Metazoa</taxon>
        <taxon>Chordata</taxon>
        <taxon>Cephalochordata</taxon>
        <taxon>Leptocardii</taxon>
        <taxon>Amphioxiformes</taxon>
        <taxon>Branchiostomatidae</taxon>
        <taxon>Branchiostoma</taxon>
    </lineage>
</organism>
<dbReference type="PANTHER" id="PTHR21656">
    <property type="entry name" value="MALE-SPECIFIC LETHAL-1 PROTEIN"/>
    <property type="match status" value="1"/>
</dbReference>
<sequence>MERRMSLVKREAAPSVSSMSPASSCSSPLMLSSEPSTSRESQPFRRGVKRSFQDSSSFGRRLAAKKIKRAIHFSHRSQIKESHEVRGRTVDGRGSSQEDRNDGIMRTSMEYYSSLHQAPPSPVLTVKTPQKISKDDLHLPPWRVNNLTTSSLDEKDFVEDISDDAYNRRHQKLELDEKKRKRWDIQRIREKRQYEKLLMRNMMKKCNSDNIWVQPTIGSFFPEPEDVDYVEVGDTVPVVAFGQPLPSITKREFSLPWNVGGYGSSRGRRSRGRGRGRRKFY</sequence>
<protein>
    <submittedName>
        <fullName evidence="4">Male-specific lethal 1-like 1</fullName>
    </submittedName>
</protein>
<evidence type="ECO:0000259" key="2">
    <source>
        <dbReference type="PROSITE" id="PS52052"/>
    </source>
</evidence>
<name>A0A6P4YAE1_BRABE</name>
<feature type="compositionally biased region" description="Basic and acidic residues" evidence="1">
    <location>
        <begin position="78"/>
        <end position="103"/>
    </location>
</feature>
<gene>
    <name evidence="4" type="primary">LOC109461790</name>
</gene>
<dbReference type="GeneID" id="109461790"/>
<reference evidence="4" key="1">
    <citation type="submission" date="2025-08" db="UniProtKB">
        <authorList>
            <consortium name="RefSeq"/>
        </authorList>
    </citation>
    <scope>IDENTIFICATION</scope>
    <source>
        <tissue evidence="4">Gonad</tissue>
    </source>
</reference>
<dbReference type="InterPro" id="IPR029332">
    <property type="entry name" value="PEHE_dom"/>
</dbReference>
<dbReference type="OrthoDB" id="6022555at2759"/>
<dbReference type="SMART" id="SM01300">
    <property type="entry name" value="PEHE"/>
    <property type="match status" value="1"/>
</dbReference>
<dbReference type="GO" id="GO:0003682">
    <property type="term" value="F:chromatin binding"/>
    <property type="evidence" value="ECO:0007669"/>
    <property type="project" value="TreeGrafter"/>
</dbReference>
<feature type="compositionally biased region" description="Basic and acidic residues" evidence="1">
    <location>
        <begin position="1"/>
        <end position="12"/>
    </location>
</feature>
<feature type="region of interest" description="Disordered" evidence="1">
    <location>
        <begin position="73"/>
        <end position="103"/>
    </location>
</feature>
<dbReference type="PANTHER" id="PTHR21656:SF2">
    <property type="entry name" value="MALE-SPECIFIC LETHAL 1 HOMOLOG"/>
    <property type="match status" value="1"/>
</dbReference>
<evidence type="ECO:0000313" key="4">
    <source>
        <dbReference type="RefSeq" id="XP_019613751.1"/>
    </source>
</evidence>
<dbReference type="KEGG" id="bbel:109461790"/>
<dbReference type="GO" id="GO:0072487">
    <property type="term" value="C:MSL complex"/>
    <property type="evidence" value="ECO:0007669"/>
    <property type="project" value="InterPro"/>
</dbReference>
<dbReference type="Proteomes" id="UP000515135">
    <property type="component" value="Unplaced"/>
</dbReference>
<feature type="compositionally biased region" description="Low complexity" evidence="1">
    <location>
        <begin position="14"/>
        <end position="38"/>
    </location>
</feature>
<dbReference type="Pfam" id="PF15275">
    <property type="entry name" value="PEHE"/>
    <property type="match status" value="1"/>
</dbReference>
<feature type="region of interest" description="Disordered" evidence="1">
    <location>
        <begin position="1"/>
        <end position="60"/>
    </location>
</feature>
<dbReference type="AlphaFoldDB" id="A0A6P4YAE1"/>
<keyword evidence="3" id="KW-1185">Reference proteome</keyword>
<dbReference type="Gene3D" id="6.10.250.2000">
    <property type="match status" value="1"/>
</dbReference>